<dbReference type="AlphaFoldDB" id="A0A246J741"/>
<keyword evidence="2" id="KW-1185">Reference proteome</keyword>
<proteinExistence type="predicted"/>
<evidence type="ECO:0000313" key="1">
    <source>
        <dbReference type="EMBL" id="OWQ88346.1"/>
    </source>
</evidence>
<name>A0A246J741_9BURK</name>
<organism evidence="1 2">
    <name type="scientific">Roseateles aquatilis</name>
    <dbReference type="NCBI Taxonomy" id="431061"/>
    <lineage>
        <taxon>Bacteria</taxon>
        <taxon>Pseudomonadati</taxon>
        <taxon>Pseudomonadota</taxon>
        <taxon>Betaproteobacteria</taxon>
        <taxon>Burkholderiales</taxon>
        <taxon>Sphaerotilaceae</taxon>
        <taxon>Roseateles</taxon>
    </lineage>
</organism>
<dbReference type="Proteomes" id="UP000197468">
    <property type="component" value="Unassembled WGS sequence"/>
</dbReference>
<dbReference type="EMBL" id="NIOF01000007">
    <property type="protein sequence ID" value="OWQ88346.1"/>
    <property type="molecule type" value="Genomic_DNA"/>
</dbReference>
<gene>
    <name evidence="1" type="ORF">CDN99_15910</name>
</gene>
<evidence type="ECO:0000313" key="2">
    <source>
        <dbReference type="Proteomes" id="UP000197468"/>
    </source>
</evidence>
<protein>
    <submittedName>
        <fullName evidence="1">Uncharacterized protein</fullName>
    </submittedName>
</protein>
<accession>A0A246J741</accession>
<comment type="caution">
    <text evidence="1">The sequence shown here is derived from an EMBL/GenBank/DDBJ whole genome shotgun (WGS) entry which is preliminary data.</text>
</comment>
<sequence>MVDARESGASVSTAPRVRINAVALDRLARELLPELKALSVPLEEGLFAAYEFLRSGETHGFDAAFQRARERPAARSMFFDEASRSLPEMVAAMRDRGTQARYVLGTPPDQLKLRSSLTRGWYALPADSKQLSPPPPGVKGDWGRMVSDSLLRRSIDGLAAGECLLVFPPSNDPMVVAKTDGGDKVVLAGDRRMGGAAALALYEYKAVVVAGRRGLDAENRISMSLSLPGGSRWAMVLAPFTRLAVGQ</sequence>
<reference evidence="1 2" key="1">
    <citation type="journal article" date="2008" name="Int. J. Syst. Evol. Microbiol.">
        <title>Description of Roseateles aquatilis sp. nov. and Roseateles terrae sp. nov., in the class Betaproteobacteria, and emended description of the genus Roseateles.</title>
        <authorList>
            <person name="Gomila M."/>
            <person name="Bowien B."/>
            <person name="Falsen E."/>
            <person name="Moore E.R."/>
            <person name="Lalucat J."/>
        </authorList>
    </citation>
    <scope>NUCLEOTIDE SEQUENCE [LARGE SCALE GENOMIC DNA]</scope>
    <source>
        <strain evidence="1 2">CCUG 48205</strain>
    </source>
</reference>